<protein>
    <submittedName>
        <fullName evidence="2">Uncharacterized protein</fullName>
    </submittedName>
</protein>
<feature type="compositionally biased region" description="Acidic residues" evidence="1">
    <location>
        <begin position="53"/>
        <end position="66"/>
    </location>
</feature>
<dbReference type="AlphaFoldDB" id="A0A7X4YUD9"/>
<dbReference type="Proteomes" id="UP000558113">
    <property type="component" value="Unassembled WGS sequence"/>
</dbReference>
<dbReference type="EMBL" id="JAAAMU010000013">
    <property type="protein sequence ID" value="NBC71639.1"/>
    <property type="molecule type" value="Genomic_DNA"/>
</dbReference>
<dbReference type="RefSeq" id="WP_161701811.1">
    <property type="nucleotide sequence ID" value="NZ_JAAAMU010000013.1"/>
</dbReference>
<reference evidence="2 3" key="1">
    <citation type="submission" date="2020-01" db="EMBL/GenBank/DDBJ databases">
        <title>Paenibacillus soybeanensis sp. nov. isolated from the nodules of soybean (Glycine max(L.) Merr).</title>
        <authorList>
            <person name="Wang H."/>
        </authorList>
    </citation>
    <scope>NUCLEOTIDE SEQUENCE [LARGE SCALE GENOMIC DNA]</scope>
    <source>
        <strain evidence="2 3">DSM 23054</strain>
    </source>
</reference>
<evidence type="ECO:0000313" key="3">
    <source>
        <dbReference type="Proteomes" id="UP000558113"/>
    </source>
</evidence>
<sequence length="181" mass="20387">MNEQHQHEQQDGPVICPWCQSEIVWDEEIGPERECPHCENELSGYRTLQFDMDGSEEDEPEEDEAATDAWEADGSPDLTDFVEYGSERLAMTGAVERLLEDQLEAPECPSCRELMLEAGTHVVKGDQFQPRIPAALGLPILEKPFSLVLYVCPSCFHTENRLSVKDQEHLVSRLALAGDEL</sequence>
<accession>A0A7X4YUD9</accession>
<gene>
    <name evidence="2" type="ORF">GT003_21805</name>
</gene>
<organism evidence="2 3">
    <name type="scientific">Paenibacillus sacheonensis</name>
    <dbReference type="NCBI Taxonomy" id="742054"/>
    <lineage>
        <taxon>Bacteria</taxon>
        <taxon>Bacillati</taxon>
        <taxon>Bacillota</taxon>
        <taxon>Bacilli</taxon>
        <taxon>Bacillales</taxon>
        <taxon>Paenibacillaceae</taxon>
        <taxon>Paenibacillus</taxon>
    </lineage>
</organism>
<keyword evidence="3" id="KW-1185">Reference proteome</keyword>
<name>A0A7X4YUD9_9BACL</name>
<proteinExistence type="predicted"/>
<feature type="region of interest" description="Disordered" evidence="1">
    <location>
        <begin position="53"/>
        <end position="72"/>
    </location>
</feature>
<dbReference type="OrthoDB" id="2665608at2"/>
<evidence type="ECO:0000256" key="1">
    <source>
        <dbReference type="SAM" id="MobiDB-lite"/>
    </source>
</evidence>
<comment type="caution">
    <text evidence="2">The sequence shown here is derived from an EMBL/GenBank/DDBJ whole genome shotgun (WGS) entry which is preliminary data.</text>
</comment>
<evidence type="ECO:0000313" key="2">
    <source>
        <dbReference type="EMBL" id="NBC71639.1"/>
    </source>
</evidence>